<organism evidence="3 4">
    <name type="scientific">Danaus chrysippus</name>
    <name type="common">African queen</name>
    <dbReference type="NCBI Taxonomy" id="151541"/>
    <lineage>
        <taxon>Eukaryota</taxon>
        <taxon>Metazoa</taxon>
        <taxon>Ecdysozoa</taxon>
        <taxon>Arthropoda</taxon>
        <taxon>Hexapoda</taxon>
        <taxon>Insecta</taxon>
        <taxon>Pterygota</taxon>
        <taxon>Neoptera</taxon>
        <taxon>Endopterygota</taxon>
        <taxon>Lepidoptera</taxon>
        <taxon>Glossata</taxon>
        <taxon>Ditrysia</taxon>
        <taxon>Papilionoidea</taxon>
        <taxon>Nymphalidae</taxon>
        <taxon>Danainae</taxon>
        <taxon>Danaini</taxon>
        <taxon>Danaina</taxon>
        <taxon>Danaus</taxon>
        <taxon>Anosia</taxon>
    </lineage>
</organism>
<feature type="compositionally biased region" description="Polar residues" evidence="1">
    <location>
        <begin position="1"/>
        <end position="10"/>
    </location>
</feature>
<keyword evidence="2" id="KW-0812">Transmembrane</keyword>
<evidence type="ECO:0000313" key="4">
    <source>
        <dbReference type="Proteomes" id="UP000789524"/>
    </source>
</evidence>
<feature type="transmembrane region" description="Helical" evidence="2">
    <location>
        <begin position="73"/>
        <end position="97"/>
    </location>
</feature>
<dbReference type="InterPro" id="IPR032055">
    <property type="entry name" value="TMEM72"/>
</dbReference>
<keyword evidence="4" id="KW-1185">Reference proteome</keyword>
<evidence type="ECO:0000256" key="2">
    <source>
        <dbReference type="SAM" id="Phobius"/>
    </source>
</evidence>
<evidence type="ECO:0000313" key="3">
    <source>
        <dbReference type="EMBL" id="CAG9560013.1"/>
    </source>
</evidence>
<dbReference type="Proteomes" id="UP000789524">
    <property type="component" value="Unassembled WGS sequence"/>
</dbReference>
<dbReference type="PANTHER" id="PTHR28474">
    <property type="entry name" value="TRANSMEMBRANE PROTEIN 72"/>
    <property type="match status" value="1"/>
</dbReference>
<name>A0A8J2QEB4_9NEOP</name>
<evidence type="ECO:0000256" key="1">
    <source>
        <dbReference type="SAM" id="MobiDB-lite"/>
    </source>
</evidence>
<comment type="caution">
    <text evidence="3">The sequence shown here is derived from an EMBL/GenBank/DDBJ whole genome shotgun (WGS) entry which is preliminary data.</text>
</comment>
<protein>
    <submittedName>
        <fullName evidence="3">(African queen) hypothetical protein</fullName>
    </submittedName>
</protein>
<dbReference type="OrthoDB" id="5946061at2759"/>
<dbReference type="EMBL" id="CAKASE010000044">
    <property type="protein sequence ID" value="CAG9560013.1"/>
    <property type="molecule type" value="Genomic_DNA"/>
</dbReference>
<dbReference type="Pfam" id="PF16054">
    <property type="entry name" value="TMEM72"/>
    <property type="match status" value="1"/>
</dbReference>
<accession>A0A8J2QEB4</accession>
<reference evidence="3" key="1">
    <citation type="submission" date="2021-09" db="EMBL/GenBank/DDBJ databases">
        <authorList>
            <person name="Martin H S."/>
        </authorList>
    </citation>
    <scope>NUCLEOTIDE SEQUENCE</scope>
</reference>
<keyword evidence="2" id="KW-1133">Transmembrane helix</keyword>
<sequence length="237" mass="26331">MSENTNQSPQDPARPQEFNKRNTVNRPQKKSIESKLWDLLQPVARLWGLITAIVLSGAGAELTVLGYEVAPALIAGAILVFLLETMWVVALFVDLLCRRGEYSMKLRCWDFMRWSCGRARAPFYACAATAILFANLTILATVSGGMLLVLAALRATVPFSPYASHGPHSPRAGSTLLSQHDSNVPDVYYNAVQAAEESKIWVLVFEYEGNKHYKAQVYRVTGELLSIVEDVIFDDHI</sequence>
<dbReference type="AlphaFoldDB" id="A0A8J2QEB4"/>
<feature type="transmembrane region" description="Helical" evidence="2">
    <location>
        <begin position="123"/>
        <end position="153"/>
    </location>
</feature>
<dbReference type="PANTHER" id="PTHR28474:SF1">
    <property type="entry name" value="TRANSMEMBRANE PROTEIN 72"/>
    <property type="match status" value="1"/>
</dbReference>
<feature type="transmembrane region" description="Helical" evidence="2">
    <location>
        <begin position="46"/>
        <end position="67"/>
    </location>
</feature>
<gene>
    <name evidence="3" type="ORF">DCHRY22_LOCUS1752</name>
</gene>
<keyword evidence="2" id="KW-0472">Membrane</keyword>
<feature type="region of interest" description="Disordered" evidence="1">
    <location>
        <begin position="1"/>
        <end position="29"/>
    </location>
</feature>
<proteinExistence type="predicted"/>